<accession>A0A450T2A9</accession>
<evidence type="ECO:0000313" key="3">
    <source>
        <dbReference type="EMBL" id="VFJ60602.1"/>
    </source>
</evidence>
<sequence>MEIPGIGPILINRDLNGRVRLIMDSRCENDDQAKITLDAIAREMQKELGSHAYLIERAFLFEPDIKEELRREITFPLDGVDGVHVVDRLVTESNWSSIAEPDPNAVPRIVFFSIKGGVGRSTALAVVAMGLVEQGKRVLVLDLDLESPGLSSSLLPEDRRPMHGIADWLVKDLVDNGASVFESMVVTSTLPGTGEIFVVPAHGRTRASTLPSWDGFGCRR</sequence>
<dbReference type="Pfam" id="PF10609">
    <property type="entry name" value="ParA"/>
    <property type="match status" value="1"/>
</dbReference>
<evidence type="ECO:0000256" key="1">
    <source>
        <dbReference type="ARBA" id="ARBA00022741"/>
    </source>
</evidence>
<dbReference type="InterPro" id="IPR027417">
    <property type="entry name" value="P-loop_NTPase"/>
</dbReference>
<dbReference type="InterPro" id="IPR033756">
    <property type="entry name" value="YlxH/NBP35"/>
</dbReference>
<reference evidence="3" key="1">
    <citation type="submission" date="2019-02" db="EMBL/GenBank/DDBJ databases">
        <authorList>
            <person name="Gruber-Vodicka R. H."/>
            <person name="Seah K. B. B."/>
        </authorList>
    </citation>
    <scope>NUCLEOTIDE SEQUENCE</scope>
    <source>
        <strain evidence="3">BECK_BZ106</strain>
    </source>
</reference>
<dbReference type="EMBL" id="CAADFD010000058">
    <property type="protein sequence ID" value="VFJ60602.1"/>
    <property type="molecule type" value="Genomic_DNA"/>
</dbReference>
<organism evidence="3">
    <name type="scientific">Candidatus Kentrum sp. FW</name>
    <dbReference type="NCBI Taxonomy" id="2126338"/>
    <lineage>
        <taxon>Bacteria</taxon>
        <taxon>Pseudomonadati</taxon>
        <taxon>Pseudomonadota</taxon>
        <taxon>Gammaproteobacteria</taxon>
        <taxon>Candidatus Kentrum</taxon>
    </lineage>
</organism>
<dbReference type="Gene3D" id="3.40.50.300">
    <property type="entry name" value="P-loop containing nucleotide triphosphate hydrolases"/>
    <property type="match status" value="1"/>
</dbReference>
<gene>
    <name evidence="3" type="ORF">BECKFW1821B_GA0114236_10582</name>
</gene>
<dbReference type="NCBIfam" id="NF047398">
    <property type="entry name" value="AAA_KGGVGR"/>
    <property type="match status" value="1"/>
</dbReference>
<dbReference type="InterPro" id="IPR050678">
    <property type="entry name" value="DNA_Partitioning_ATPase"/>
</dbReference>
<evidence type="ECO:0000256" key="2">
    <source>
        <dbReference type="ARBA" id="ARBA00022840"/>
    </source>
</evidence>
<dbReference type="PANTHER" id="PTHR13696">
    <property type="entry name" value="P-LOOP CONTAINING NUCLEOSIDE TRIPHOSPHATE HYDROLASE"/>
    <property type="match status" value="1"/>
</dbReference>
<keyword evidence="2" id="KW-0067">ATP-binding</keyword>
<name>A0A450T2A9_9GAMM</name>
<dbReference type="SUPFAM" id="SSF52540">
    <property type="entry name" value="P-loop containing nucleoside triphosphate hydrolases"/>
    <property type="match status" value="1"/>
</dbReference>
<dbReference type="PANTHER" id="PTHR13696:SF52">
    <property type="entry name" value="PARA FAMILY PROTEIN CT_582"/>
    <property type="match status" value="1"/>
</dbReference>
<keyword evidence="1" id="KW-0547">Nucleotide-binding</keyword>
<dbReference type="AlphaFoldDB" id="A0A450T2A9"/>
<proteinExistence type="predicted"/>
<dbReference type="GO" id="GO:0005524">
    <property type="term" value="F:ATP binding"/>
    <property type="evidence" value="ECO:0007669"/>
    <property type="project" value="UniProtKB-KW"/>
</dbReference>
<protein>
    <submittedName>
        <fullName evidence="3">NUBPL iron-transfer P-loop NTPase</fullName>
    </submittedName>
</protein>